<dbReference type="InterPro" id="IPR025665">
    <property type="entry name" value="Beta-barrel_OMP_2"/>
</dbReference>
<proteinExistence type="predicted"/>
<keyword evidence="3" id="KW-1185">Reference proteome</keyword>
<protein>
    <submittedName>
        <fullName evidence="2">PorT family protein</fullName>
    </submittedName>
</protein>
<comment type="caution">
    <text evidence="2">The sequence shown here is derived from an EMBL/GenBank/DDBJ whole genome shotgun (WGS) entry which is preliminary data.</text>
</comment>
<organism evidence="2 3">
    <name type="scientific">Dyadobacter subterraneus</name>
    <dbReference type="NCBI Taxonomy" id="2773304"/>
    <lineage>
        <taxon>Bacteria</taxon>
        <taxon>Pseudomonadati</taxon>
        <taxon>Bacteroidota</taxon>
        <taxon>Cytophagia</taxon>
        <taxon>Cytophagales</taxon>
        <taxon>Spirosomataceae</taxon>
        <taxon>Dyadobacter</taxon>
    </lineage>
</organism>
<name>A0ABR9WL37_9BACT</name>
<reference evidence="3" key="1">
    <citation type="submission" date="2023-07" db="EMBL/GenBank/DDBJ databases">
        <title>Dyadobacter sp. nov 'subterranea' isolated from contaminted grondwater.</title>
        <authorList>
            <person name="Szabo I."/>
            <person name="Al-Omari J."/>
            <person name="Szerdahelyi S.G."/>
            <person name="Rado J."/>
        </authorList>
    </citation>
    <scope>NUCLEOTIDE SEQUENCE [LARGE SCALE GENOMIC DNA]</scope>
    <source>
        <strain evidence="3">UP-52</strain>
    </source>
</reference>
<gene>
    <name evidence="2" type="ORF">IEE83_30100</name>
</gene>
<evidence type="ECO:0000313" key="3">
    <source>
        <dbReference type="Proteomes" id="UP000634134"/>
    </source>
</evidence>
<dbReference type="Pfam" id="PF13568">
    <property type="entry name" value="OMP_b-brl_2"/>
    <property type="match status" value="1"/>
</dbReference>
<dbReference type="RefSeq" id="WP_194124392.1">
    <property type="nucleotide sequence ID" value="NZ_JACYGY010000002.1"/>
</dbReference>
<dbReference type="EMBL" id="JACYGY010000002">
    <property type="protein sequence ID" value="MBE9466142.1"/>
    <property type="molecule type" value="Genomic_DNA"/>
</dbReference>
<accession>A0ABR9WL37</accession>
<sequence>MHTINLRDLLHLYRTKIIISFAILCVVSQEVKAQGQGYVRRHLEYYDDKPIHYGILFAMPFTSYNIRHSDAFVPGDSAYLIQSPMKTAFRMGFIINAYLNERFDIRTTPSVSLYERQIKYSYPNSPDKIDKRESTWLEIPLLVKYKSKRRVNTRMYMIAGVTLGLETNVKKSTAGTGSSGGRLDTQTSDFTLDYGVGYERFFEFFKFAPELRFSTGLKNVLNPSKNSSAVGIGKLTTHTVTLYLNFE</sequence>
<evidence type="ECO:0000313" key="2">
    <source>
        <dbReference type="EMBL" id="MBE9466142.1"/>
    </source>
</evidence>
<evidence type="ECO:0000259" key="1">
    <source>
        <dbReference type="Pfam" id="PF13568"/>
    </source>
</evidence>
<dbReference type="Proteomes" id="UP000634134">
    <property type="component" value="Unassembled WGS sequence"/>
</dbReference>
<feature type="domain" description="Outer membrane protein beta-barrel" evidence="1">
    <location>
        <begin position="51"/>
        <end position="221"/>
    </location>
</feature>